<accession>A0ACB6FBK3</accession>
<dbReference type="Proteomes" id="UP000293547">
    <property type="component" value="Unassembled WGS sequence"/>
</dbReference>
<sequence length="64" mass="7791">MASYPDLQAQSQPQSRVQLLFQFQLQFQFQFSFLLPAQSQHLLWEEQLMSQLHKGWMQEHKQLR</sequence>
<reference evidence="1 2" key="1">
    <citation type="journal article" date="2019" name="bioRxiv">
        <title>Genomics, evolutionary history and diagnostics of the Alternaria alternata species group including apple and Asian pear pathotypes.</title>
        <authorList>
            <person name="Armitage A.D."/>
            <person name="Cockerton H.M."/>
            <person name="Sreenivasaprasad S."/>
            <person name="Woodhall J.W."/>
            <person name="Lane C.R."/>
            <person name="Harrison R.J."/>
            <person name="Clarkson J.P."/>
        </authorList>
    </citation>
    <scope>NUCLEOTIDE SEQUENCE [LARGE SCALE GENOMIC DNA]</scope>
    <source>
        <strain evidence="1 2">FERA 650</strain>
    </source>
</reference>
<organism evidence="1 2">
    <name type="scientific">Alternaria gaisen</name>
    <dbReference type="NCBI Taxonomy" id="167740"/>
    <lineage>
        <taxon>Eukaryota</taxon>
        <taxon>Fungi</taxon>
        <taxon>Dikarya</taxon>
        <taxon>Ascomycota</taxon>
        <taxon>Pezizomycotina</taxon>
        <taxon>Dothideomycetes</taxon>
        <taxon>Pleosporomycetidae</taxon>
        <taxon>Pleosporales</taxon>
        <taxon>Pleosporineae</taxon>
        <taxon>Pleosporaceae</taxon>
        <taxon>Alternaria</taxon>
        <taxon>Alternaria sect. Alternaria</taxon>
    </lineage>
</organism>
<protein>
    <submittedName>
        <fullName evidence="1">Uncharacterized protein</fullName>
    </submittedName>
</protein>
<evidence type="ECO:0000313" key="2">
    <source>
        <dbReference type="Proteomes" id="UP000293547"/>
    </source>
</evidence>
<name>A0ACB6FBK3_9PLEO</name>
<keyword evidence="2" id="KW-1185">Reference proteome</keyword>
<evidence type="ECO:0000313" key="1">
    <source>
        <dbReference type="EMBL" id="KAB2101787.1"/>
    </source>
</evidence>
<comment type="caution">
    <text evidence="1">The sequence shown here is derived from an EMBL/GenBank/DDBJ whole genome shotgun (WGS) entry which is preliminary data.</text>
</comment>
<gene>
    <name evidence="1" type="ORF">AG0111_0g9481</name>
</gene>
<dbReference type="EMBL" id="PDWZ02000010">
    <property type="protein sequence ID" value="KAB2101787.1"/>
    <property type="molecule type" value="Genomic_DNA"/>
</dbReference>
<proteinExistence type="predicted"/>